<gene>
    <name evidence="2" type="ORF">Thini_1085</name>
</gene>
<dbReference type="RefSeq" id="WP_002707655.1">
    <property type="nucleotide sequence ID" value="NZ_JH651384.1"/>
</dbReference>
<dbReference type="Pfam" id="PF09820">
    <property type="entry name" value="AAA-ATPase_like"/>
    <property type="match status" value="1"/>
</dbReference>
<organism evidence="2 3">
    <name type="scientific">Thiothrix nivea (strain ATCC 35100 / DSM 5205 / JP2)</name>
    <dbReference type="NCBI Taxonomy" id="870187"/>
    <lineage>
        <taxon>Bacteria</taxon>
        <taxon>Pseudomonadati</taxon>
        <taxon>Pseudomonadota</taxon>
        <taxon>Gammaproteobacteria</taxon>
        <taxon>Thiotrichales</taxon>
        <taxon>Thiotrichaceae</taxon>
        <taxon>Thiothrix</taxon>
    </lineage>
</organism>
<dbReference type="Proteomes" id="UP000005317">
    <property type="component" value="Unassembled WGS sequence"/>
</dbReference>
<dbReference type="PANTHER" id="PTHR34825">
    <property type="entry name" value="CONSERVED PROTEIN, WITH A WEAK D-GALACTARATE DEHYDRATASE/ALTRONATE HYDROLASE DOMAIN"/>
    <property type="match status" value="1"/>
</dbReference>
<dbReference type="AlphaFoldDB" id="A0A656HE18"/>
<proteinExistence type="predicted"/>
<name>A0A656HE18_THINJ</name>
<dbReference type="SUPFAM" id="SSF52540">
    <property type="entry name" value="P-loop containing nucleoside triphosphate hydrolases"/>
    <property type="match status" value="1"/>
</dbReference>
<accession>A0A656HE18</accession>
<protein>
    <submittedName>
        <fullName evidence="2">AAA-ATPase-like protein</fullName>
    </submittedName>
</protein>
<evidence type="ECO:0000313" key="2">
    <source>
        <dbReference type="EMBL" id="EIJ33706.1"/>
    </source>
</evidence>
<keyword evidence="3" id="KW-1185">Reference proteome</keyword>
<dbReference type="Pfam" id="PF08011">
    <property type="entry name" value="PDDEXK_9"/>
    <property type="match status" value="1"/>
</dbReference>
<sequence>MKKLPIGISTLSSIIDDGYVYVDKTAYVQQLVESGKYYFLSRPRRFGKSLLVDTLQQLFAGNEPLFRGLHIHPHWDWSVQYPVIVINFAAGFLKSREELDKRIRFILRLNQQRLGLTCADQDDPASCFTDLIHAAKAKYGQDVVILIDEYDKPMLDSITDQAVMDEMRDGLKNLYSVIKGQDAHIRFVLLTGVSKFSKVSIFSGLNNLQDITLSPAYSALCGYSQCELEHYFGGHLQGVNMEDVQSWYNGYNWLGESVYNPFDILLFISNGKQFRNYWFETGTPGFLVDLLKTRYYHLPDFEAIEASEAQLGDFDMQHIQLETLLFQTGYLTIKRTDTLFEEPIFLLSYPNREVRSSFNQMVMGRYLTEQLPERLPFLRALLKNDFASLQQRFTLLFDNIAHQNYTQNNIAHYEGYYAAVMYSFICALGLDTVVEDSHNKGRIDLALRFRLPDGQRQVYIFEFKVLDGDQPDGSAMQQIKDKDYAAKYRDGQNRIFLIGIEFSKITRNIIGFEWEQA</sequence>
<dbReference type="EMBL" id="JH651384">
    <property type="protein sequence ID" value="EIJ33706.1"/>
    <property type="molecule type" value="Genomic_DNA"/>
</dbReference>
<evidence type="ECO:0000259" key="1">
    <source>
        <dbReference type="Pfam" id="PF09820"/>
    </source>
</evidence>
<dbReference type="InterPro" id="IPR012547">
    <property type="entry name" value="PDDEXK_9"/>
</dbReference>
<dbReference type="InterPro" id="IPR027417">
    <property type="entry name" value="P-loop_NTPase"/>
</dbReference>
<dbReference type="OrthoDB" id="7060064at2"/>
<dbReference type="PANTHER" id="PTHR34825:SF1">
    <property type="entry name" value="AAA-ATPASE-LIKE DOMAIN-CONTAINING PROTEIN"/>
    <property type="match status" value="1"/>
</dbReference>
<reference evidence="3" key="1">
    <citation type="journal article" date="2011" name="Stand. Genomic Sci.">
        <title>Genome sequence of the filamentous, gliding Thiothrix nivea neotype strain (JP2(T)).</title>
        <authorList>
            <person name="Lapidus A."/>
            <person name="Nolan M."/>
            <person name="Lucas S."/>
            <person name="Glavina Del Rio T."/>
            <person name="Tice H."/>
            <person name="Cheng J.F."/>
            <person name="Tapia R."/>
            <person name="Han C."/>
            <person name="Goodwin L."/>
            <person name="Pitluck S."/>
            <person name="Liolios K."/>
            <person name="Pagani I."/>
            <person name="Ivanova N."/>
            <person name="Huntemann M."/>
            <person name="Mavromatis K."/>
            <person name="Mikhailova N."/>
            <person name="Pati A."/>
            <person name="Chen A."/>
            <person name="Palaniappan K."/>
            <person name="Land M."/>
            <person name="Brambilla E.M."/>
            <person name="Rohde M."/>
            <person name="Abt B."/>
            <person name="Verbarg S."/>
            <person name="Goker M."/>
            <person name="Bristow J."/>
            <person name="Eisen J.A."/>
            <person name="Markowitz V."/>
            <person name="Hugenholtz P."/>
            <person name="Kyrpides N.C."/>
            <person name="Klenk H.P."/>
            <person name="Woyke T."/>
        </authorList>
    </citation>
    <scope>NUCLEOTIDE SEQUENCE [LARGE SCALE GENOMIC DNA]</scope>
    <source>
        <strain evidence="3">ATCC 35100 / DSM 5205 / JP2</strain>
    </source>
</reference>
<dbReference type="InterPro" id="IPR018631">
    <property type="entry name" value="AAA-ATPase-like_dom"/>
</dbReference>
<evidence type="ECO:0000313" key="3">
    <source>
        <dbReference type="Proteomes" id="UP000005317"/>
    </source>
</evidence>
<feature type="domain" description="AAA-ATPase-like" evidence="1">
    <location>
        <begin position="5"/>
        <end position="202"/>
    </location>
</feature>